<dbReference type="EMBL" id="FQZF01000004">
    <property type="protein sequence ID" value="SHI70967.1"/>
    <property type="molecule type" value="Genomic_DNA"/>
</dbReference>
<dbReference type="OrthoDB" id="9780854at2"/>
<keyword evidence="2" id="KW-0233">DNA recombination</keyword>
<dbReference type="InterPro" id="IPR009187">
    <property type="entry name" value="Prok_Ku"/>
</dbReference>
<dbReference type="PANTHER" id="PTHR41251">
    <property type="entry name" value="NON-HOMOLOGOUS END JOINING PROTEIN KU"/>
    <property type="match status" value="1"/>
</dbReference>
<feature type="domain" description="Ku" evidence="4">
    <location>
        <begin position="56"/>
        <end position="186"/>
    </location>
</feature>
<evidence type="ECO:0000259" key="4">
    <source>
        <dbReference type="SMART" id="SM00559"/>
    </source>
</evidence>
<evidence type="ECO:0000313" key="5">
    <source>
        <dbReference type="EMBL" id="SHI70967.1"/>
    </source>
</evidence>
<dbReference type="RefSeq" id="WP_073131913.1">
    <property type="nucleotide sequence ID" value="NZ_FQZF01000004.1"/>
</dbReference>
<comment type="similarity">
    <text evidence="2">Belongs to the prokaryotic Ku family.</text>
</comment>
<feature type="compositionally biased region" description="Basic and acidic residues" evidence="3">
    <location>
        <begin position="252"/>
        <end position="261"/>
    </location>
</feature>
<dbReference type="HAMAP" id="MF_01875">
    <property type="entry name" value="Prokaryotic_Ku"/>
    <property type="match status" value="1"/>
</dbReference>
<dbReference type="NCBIfam" id="TIGR02772">
    <property type="entry name" value="Ku_bact"/>
    <property type="match status" value="1"/>
</dbReference>
<reference evidence="5 6" key="1">
    <citation type="submission" date="2016-11" db="EMBL/GenBank/DDBJ databases">
        <authorList>
            <person name="Jaros S."/>
            <person name="Januszkiewicz K."/>
            <person name="Wedrychowicz H."/>
        </authorList>
    </citation>
    <scope>NUCLEOTIDE SEQUENCE [LARGE SCALE GENOMIC DNA]</scope>
    <source>
        <strain evidence="5 6">DSM 14916</strain>
    </source>
</reference>
<comment type="subunit">
    <text evidence="2">Homodimer. Interacts with LigD.</text>
</comment>
<sequence>MPARPTWEGHLRLSLVTCPVALHKAVGEPPDSVHFHLLNPDTHNRVKQKWCDPEIGKLVDRRQLVRGFEVSKGEYIIVSEEELKGIKLESTKVIDIERFVAADEIDRLYWDQPYYMVPSGKTAAEPFAVIREAMAGQKRIGLGKVVMANRERQVAIEVRQNGMLVSTLRSHDEVRSDSETLGAIPDAKVTPQMVEIAKQIIAQTAGPFDPEEFRDRYEDAVREIVEAKGGSTKPKRRAEAPKESNVIDLMEALKRSLKGEPPKASAKAPARRAPEKAAPEKAAPKKAPAPKRRAARAG</sequence>
<keyword evidence="2" id="KW-0234">DNA repair</keyword>
<dbReference type="GO" id="GO:0006310">
    <property type="term" value="P:DNA recombination"/>
    <property type="evidence" value="ECO:0007669"/>
    <property type="project" value="UniProtKB-KW"/>
</dbReference>
<dbReference type="InterPro" id="IPR006164">
    <property type="entry name" value="DNA_bd_Ku70/Ku80"/>
</dbReference>
<dbReference type="InterPro" id="IPR016194">
    <property type="entry name" value="SPOC-like_C_dom_sf"/>
</dbReference>
<keyword evidence="2" id="KW-0227">DNA damage</keyword>
<feature type="region of interest" description="Disordered" evidence="3">
    <location>
        <begin position="252"/>
        <end position="298"/>
    </location>
</feature>
<dbReference type="PIRSF" id="PIRSF006493">
    <property type="entry name" value="Prok_Ku"/>
    <property type="match status" value="1"/>
</dbReference>
<dbReference type="STRING" id="198092.SAMN02745194_00897"/>
<dbReference type="GO" id="GO:0006303">
    <property type="term" value="P:double-strand break repair via nonhomologous end joining"/>
    <property type="evidence" value="ECO:0007669"/>
    <property type="project" value="UniProtKB-UniRule"/>
</dbReference>
<dbReference type="Proteomes" id="UP000184387">
    <property type="component" value="Unassembled WGS sequence"/>
</dbReference>
<proteinExistence type="inferred from homology"/>
<accession>A0A1M6DCG3</accession>
<dbReference type="Pfam" id="PF02735">
    <property type="entry name" value="Ku"/>
    <property type="match status" value="1"/>
</dbReference>
<keyword evidence="1 2" id="KW-0238">DNA-binding</keyword>
<organism evidence="5 6">
    <name type="scientific">Muricoccus roseus</name>
    <dbReference type="NCBI Taxonomy" id="198092"/>
    <lineage>
        <taxon>Bacteria</taxon>
        <taxon>Pseudomonadati</taxon>
        <taxon>Pseudomonadota</taxon>
        <taxon>Alphaproteobacteria</taxon>
        <taxon>Acetobacterales</taxon>
        <taxon>Roseomonadaceae</taxon>
        <taxon>Muricoccus</taxon>
    </lineage>
</organism>
<dbReference type="SMART" id="SM00559">
    <property type="entry name" value="Ku78"/>
    <property type="match status" value="1"/>
</dbReference>
<dbReference type="Gene3D" id="2.40.290.10">
    <property type="match status" value="1"/>
</dbReference>
<comment type="function">
    <text evidence="2">With LigD forms a non-homologous end joining (NHEJ) DNA repair enzyme, which repairs dsDNA breaks with reduced fidelity. Binds linear dsDNA with 5'- and 3'- overhangs but not closed circular dsDNA nor ssDNA. Recruits and stimulates the ligase activity of LigD.</text>
</comment>
<protein>
    <recommendedName>
        <fullName evidence="2">Non-homologous end joining protein Ku</fullName>
    </recommendedName>
</protein>
<evidence type="ECO:0000256" key="3">
    <source>
        <dbReference type="SAM" id="MobiDB-lite"/>
    </source>
</evidence>
<dbReference type="AlphaFoldDB" id="A0A1M6DCG3"/>
<keyword evidence="6" id="KW-1185">Reference proteome</keyword>
<feature type="compositionally biased region" description="Basic and acidic residues" evidence="3">
    <location>
        <begin position="272"/>
        <end position="283"/>
    </location>
</feature>
<dbReference type="SUPFAM" id="SSF100939">
    <property type="entry name" value="SPOC domain-like"/>
    <property type="match status" value="1"/>
</dbReference>
<name>A0A1M6DCG3_9PROT</name>
<evidence type="ECO:0000256" key="2">
    <source>
        <dbReference type="HAMAP-Rule" id="MF_01875"/>
    </source>
</evidence>
<gene>
    <name evidence="2" type="primary">ku</name>
    <name evidence="5" type="ORF">SAMN02745194_00897</name>
</gene>
<evidence type="ECO:0000256" key="1">
    <source>
        <dbReference type="ARBA" id="ARBA00023125"/>
    </source>
</evidence>
<dbReference type="GO" id="GO:0003690">
    <property type="term" value="F:double-stranded DNA binding"/>
    <property type="evidence" value="ECO:0007669"/>
    <property type="project" value="UniProtKB-UniRule"/>
</dbReference>
<evidence type="ECO:0000313" key="6">
    <source>
        <dbReference type="Proteomes" id="UP000184387"/>
    </source>
</evidence>
<dbReference type="CDD" id="cd00789">
    <property type="entry name" value="KU_like"/>
    <property type="match status" value="1"/>
</dbReference>
<feature type="region of interest" description="Disordered" evidence="3">
    <location>
        <begin position="228"/>
        <end position="247"/>
    </location>
</feature>
<feature type="compositionally biased region" description="Basic residues" evidence="3">
    <location>
        <begin position="288"/>
        <end position="298"/>
    </location>
</feature>
<dbReference type="PANTHER" id="PTHR41251:SF1">
    <property type="entry name" value="NON-HOMOLOGOUS END JOINING PROTEIN KU"/>
    <property type="match status" value="1"/>
</dbReference>